<proteinExistence type="predicted"/>
<keyword evidence="2" id="KW-1133">Transmembrane helix</keyword>
<organism evidence="4 5">
    <name type="scientific">Seminavis robusta</name>
    <dbReference type="NCBI Taxonomy" id="568900"/>
    <lineage>
        <taxon>Eukaryota</taxon>
        <taxon>Sar</taxon>
        <taxon>Stramenopiles</taxon>
        <taxon>Ochrophyta</taxon>
        <taxon>Bacillariophyta</taxon>
        <taxon>Bacillariophyceae</taxon>
        <taxon>Bacillariophycidae</taxon>
        <taxon>Naviculales</taxon>
        <taxon>Naviculaceae</taxon>
        <taxon>Seminavis</taxon>
    </lineage>
</organism>
<keyword evidence="5" id="KW-1185">Reference proteome</keyword>
<dbReference type="InterPro" id="IPR052636">
    <property type="entry name" value="UDP-D-xylose:L-fucose_XylT"/>
</dbReference>
<feature type="domain" description="Nucleotide-diphospho-sugar transferase" evidence="3">
    <location>
        <begin position="367"/>
        <end position="581"/>
    </location>
</feature>
<reference evidence="4" key="1">
    <citation type="submission" date="2020-06" db="EMBL/GenBank/DDBJ databases">
        <authorList>
            <consortium name="Plant Systems Biology data submission"/>
        </authorList>
    </citation>
    <scope>NUCLEOTIDE SEQUENCE</scope>
    <source>
        <strain evidence="4">D6</strain>
    </source>
</reference>
<evidence type="ECO:0000259" key="3">
    <source>
        <dbReference type="Pfam" id="PF03407"/>
    </source>
</evidence>
<protein>
    <submittedName>
        <fullName evidence="4">Nucleotide-diphospho-sugar transferase</fullName>
    </submittedName>
</protein>
<evidence type="ECO:0000256" key="1">
    <source>
        <dbReference type="SAM" id="MobiDB-lite"/>
    </source>
</evidence>
<dbReference type="AlphaFoldDB" id="A0A9N8ENP3"/>
<dbReference type="GO" id="GO:0005794">
    <property type="term" value="C:Golgi apparatus"/>
    <property type="evidence" value="ECO:0007669"/>
    <property type="project" value="TreeGrafter"/>
</dbReference>
<dbReference type="PANTHER" id="PTHR47032:SF1">
    <property type="entry name" value="UDP-D-XYLOSE:L-FUCOSE ALPHA-1,3-D-XYLOSYLTRANSFERASE-RELATED"/>
    <property type="match status" value="1"/>
</dbReference>
<dbReference type="GO" id="GO:0016757">
    <property type="term" value="F:glycosyltransferase activity"/>
    <property type="evidence" value="ECO:0007669"/>
    <property type="project" value="TreeGrafter"/>
</dbReference>
<evidence type="ECO:0000313" key="5">
    <source>
        <dbReference type="Proteomes" id="UP001153069"/>
    </source>
</evidence>
<dbReference type="Pfam" id="PF03407">
    <property type="entry name" value="Nucleotid_trans"/>
    <property type="match status" value="1"/>
</dbReference>
<evidence type="ECO:0000313" key="4">
    <source>
        <dbReference type="EMBL" id="CAB9522374.1"/>
    </source>
</evidence>
<dbReference type="Proteomes" id="UP001153069">
    <property type="component" value="Unassembled WGS sequence"/>
</dbReference>
<keyword evidence="2" id="KW-0472">Membrane</keyword>
<evidence type="ECO:0000256" key="2">
    <source>
        <dbReference type="SAM" id="Phobius"/>
    </source>
</evidence>
<comment type="caution">
    <text evidence="4">The sequence shown here is derived from an EMBL/GenBank/DDBJ whole genome shotgun (WGS) entry which is preliminary data.</text>
</comment>
<name>A0A9N8ENP3_9STRA</name>
<dbReference type="EMBL" id="CAICTM010001294">
    <property type="protein sequence ID" value="CAB9522374.1"/>
    <property type="molecule type" value="Genomic_DNA"/>
</dbReference>
<sequence length="651" mass="73352">MQITALNTFPTPTSHPMKHRPIRIKSCLSLLAAFYAGFYVGNQYALSQSPRYLMSTSLPYDMIHHLPFALNTTNEDDDGMETLESSSTKLYTEQEVQAMIKRRLELFSKLRNKGETRSSIATEQSEQSTSTRNLPLTKEAHSSSWKDQSSLFPRETKSFVSAMSLVDRDEFARLFDAGVPLDYSSKTNSKVLLLHGKQAWPPQRNASSMIPVIENVQDAVKNCNYVNVVLTQPNRKNQCIAIMGQYNSYHIHRFMRGGEPKTTAQQRRGVVAPIDPTAPLELVRRGADPVFSFTTKTPTVHETRRYWNQTLQQYLTNLDVYLKELEPLVKKAALCKAVIVMTCNLGQAPLLANLVCSARARGLDLSGVIVFATDAETASYAEGLGLAAYYNEKLFKHVPRQHASSFGDSVYADTIISKVFCVQLVSMLGYDVLFADVDMVWYHDPLQNFQNMTFKHDIYLSHDGSRAEFYAPYSGNTGFYYVRNNARSQYFINHLLVSGDLIASTKTHQAPFLSLMSDHASLHGLRVKILPSDSYPGGMHFHYHPSFMNALLNPQAKRSRTIDPVIFHMSWSDNKERKVEFFQQMGEWYVKDKCFKDGTQVGQDADAKVDGDKLASMCCSAEPIIACHYSDRPSKVPCPNSPKFGEGSTSW</sequence>
<keyword evidence="2" id="KW-0812">Transmembrane</keyword>
<gene>
    <name evidence="4" type="ORF">SEMRO_1296_G260330.1</name>
</gene>
<dbReference type="PANTHER" id="PTHR47032">
    <property type="entry name" value="UDP-D-XYLOSE:L-FUCOSE ALPHA-1,3-D-XYLOSYLTRANSFERASE-RELATED"/>
    <property type="match status" value="1"/>
</dbReference>
<accession>A0A9N8ENP3</accession>
<dbReference type="OrthoDB" id="600705at2759"/>
<feature type="transmembrane region" description="Helical" evidence="2">
    <location>
        <begin position="27"/>
        <end position="46"/>
    </location>
</feature>
<dbReference type="InterPro" id="IPR005069">
    <property type="entry name" value="Nucl-diP-sugar_transferase"/>
</dbReference>
<feature type="region of interest" description="Disordered" evidence="1">
    <location>
        <begin position="115"/>
        <end position="149"/>
    </location>
</feature>
<feature type="compositionally biased region" description="Polar residues" evidence="1">
    <location>
        <begin position="117"/>
        <end position="134"/>
    </location>
</feature>
<keyword evidence="4" id="KW-0808">Transferase</keyword>